<comment type="subcellular location">
    <subcellularLocation>
        <location evidence="1 10">Cell membrane</location>
        <topology evidence="1 10">Multi-pass membrane protein</topology>
    </subcellularLocation>
</comment>
<evidence type="ECO:0000256" key="5">
    <source>
        <dbReference type="ARBA" id="ARBA00022692"/>
    </source>
</evidence>
<dbReference type="RefSeq" id="WP_108115037.1">
    <property type="nucleotide sequence ID" value="NZ_QBKT01000005.1"/>
</dbReference>
<evidence type="ECO:0000256" key="10">
    <source>
        <dbReference type="HAMAP-Rule" id="MF_00115"/>
    </source>
</evidence>
<comment type="caution">
    <text evidence="11">The sequence shown here is derived from an EMBL/GenBank/DDBJ whole genome shotgun (WGS) entry which is preliminary data.</text>
</comment>
<evidence type="ECO:0000256" key="3">
    <source>
        <dbReference type="ARBA" id="ARBA00022448"/>
    </source>
</evidence>
<evidence type="ECO:0000313" key="11">
    <source>
        <dbReference type="EMBL" id="PTX60909.1"/>
    </source>
</evidence>
<evidence type="ECO:0000256" key="4">
    <source>
        <dbReference type="ARBA" id="ARBA00022475"/>
    </source>
</evidence>
<comment type="function">
    <text evidence="10">Channel that opens in response to stretch forces in the membrane lipid bilayer. May participate in the regulation of osmotic pressure changes within the cell.</text>
</comment>
<keyword evidence="6 10" id="KW-1133">Transmembrane helix</keyword>
<keyword evidence="3 10" id="KW-0813">Transport</keyword>
<sequence>MKLRLFKEFKEFAVKGNMIDIAIGVIIGAAFNKVIDVLVKEVLLPPLSLMTDGINWSDKKLILREAILVDGQATVQEVSIAYGKLLEVLLDFAIIGFTVFLVVKFMNSIRQKAQDPKNTTVATPKDIELLNRMTELLEKQLEIAEKNAVK</sequence>
<accession>A0A2T6BXU9</accession>
<keyword evidence="7 10" id="KW-0406">Ion transport</keyword>
<keyword evidence="12" id="KW-1185">Reference proteome</keyword>
<evidence type="ECO:0000256" key="9">
    <source>
        <dbReference type="ARBA" id="ARBA00023303"/>
    </source>
</evidence>
<dbReference type="InterPro" id="IPR037673">
    <property type="entry name" value="MSC/AndL"/>
</dbReference>
<name>A0A2T6BXU9_9FLAO</name>
<dbReference type="SUPFAM" id="SSF81330">
    <property type="entry name" value="Gated mechanosensitive channel"/>
    <property type="match status" value="1"/>
</dbReference>
<evidence type="ECO:0000313" key="12">
    <source>
        <dbReference type="Proteomes" id="UP000244090"/>
    </source>
</evidence>
<dbReference type="Pfam" id="PF01741">
    <property type="entry name" value="MscL"/>
    <property type="match status" value="1"/>
</dbReference>
<keyword evidence="8 10" id="KW-0472">Membrane</keyword>
<evidence type="ECO:0000256" key="2">
    <source>
        <dbReference type="ARBA" id="ARBA00007254"/>
    </source>
</evidence>
<feature type="transmembrane region" description="Helical" evidence="10">
    <location>
        <begin position="12"/>
        <end position="31"/>
    </location>
</feature>
<dbReference type="NCBIfam" id="TIGR00220">
    <property type="entry name" value="mscL"/>
    <property type="match status" value="1"/>
</dbReference>
<evidence type="ECO:0000256" key="7">
    <source>
        <dbReference type="ARBA" id="ARBA00023065"/>
    </source>
</evidence>
<gene>
    <name evidence="10" type="primary">mscL</name>
    <name evidence="11" type="ORF">C8N46_10565</name>
</gene>
<evidence type="ECO:0000256" key="1">
    <source>
        <dbReference type="ARBA" id="ARBA00004651"/>
    </source>
</evidence>
<keyword evidence="4 10" id="KW-1003">Cell membrane</keyword>
<dbReference type="InterPro" id="IPR001185">
    <property type="entry name" value="MS_channel"/>
</dbReference>
<dbReference type="PANTHER" id="PTHR30266">
    <property type="entry name" value="MECHANOSENSITIVE CHANNEL MSCL"/>
    <property type="match status" value="1"/>
</dbReference>
<dbReference type="GO" id="GO:0008381">
    <property type="term" value="F:mechanosensitive monoatomic ion channel activity"/>
    <property type="evidence" value="ECO:0007669"/>
    <property type="project" value="UniProtKB-UniRule"/>
</dbReference>
<keyword evidence="5 10" id="KW-0812">Transmembrane</keyword>
<dbReference type="InterPro" id="IPR036019">
    <property type="entry name" value="MscL_channel"/>
</dbReference>
<protein>
    <recommendedName>
        <fullName evidence="10">Large-conductance mechanosensitive channel</fullName>
    </recommendedName>
</protein>
<dbReference type="GO" id="GO:0005886">
    <property type="term" value="C:plasma membrane"/>
    <property type="evidence" value="ECO:0007669"/>
    <property type="project" value="UniProtKB-SubCell"/>
</dbReference>
<reference evidence="11 12" key="1">
    <citation type="submission" date="2018-04" db="EMBL/GenBank/DDBJ databases">
        <title>Genomic Encyclopedia of Archaeal and Bacterial Type Strains, Phase II (KMG-II): from individual species to whole genera.</title>
        <authorList>
            <person name="Goeker M."/>
        </authorList>
    </citation>
    <scope>NUCLEOTIDE SEQUENCE [LARGE SCALE GENOMIC DNA]</scope>
    <source>
        <strain evidence="11 12">DSM 25731</strain>
    </source>
</reference>
<dbReference type="Gene3D" id="1.10.1200.120">
    <property type="entry name" value="Large-conductance mechanosensitive channel, MscL, domain 1"/>
    <property type="match status" value="1"/>
</dbReference>
<organism evidence="11 12">
    <name type="scientific">Kordia periserrulae</name>
    <dbReference type="NCBI Taxonomy" id="701523"/>
    <lineage>
        <taxon>Bacteria</taxon>
        <taxon>Pseudomonadati</taxon>
        <taxon>Bacteroidota</taxon>
        <taxon>Flavobacteriia</taxon>
        <taxon>Flavobacteriales</taxon>
        <taxon>Flavobacteriaceae</taxon>
        <taxon>Kordia</taxon>
    </lineage>
</organism>
<dbReference type="PROSITE" id="PS01327">
    <property type="entry name" value="MSCL"/>
    <property type="match status" value="1"/>
</dbReference>
<comment type="subunit">
    <text evidence="10">Homopentamer.</text>
</comment>
<dbReference type="InterPro" id="IPR019823">
    <property type="entry name" value="Mechanosensitive_channel_CS"/>
</dbReference>
<evidence type="ECO:0000256" key="8">
    <source>
        <dbReference type="ARBA" id="ARBA00023136"/>
    </source>
</evidence>
<dbReference type="HAMAP" id="MF_00115">
    <property type="entry name" value="MscL"/>
    <property type="match status" value="1"/>
</dbReference>
<dbReference type="PRINTS" id="PR01264">
    <property type="entry name" value="MECHCHANNEL"/>
</dbReference>
<dbReference type="AlphaFoldDB" id="A0A2T6BXU9"/>
<comment type="similarity">
    <text evidence="2 10">Belongs to the MscL family.</text>
</comment>
<dbReference type="Proteomes" id="UP000244090">
    <property type="component" value="Unassembled WGS sequence"/>
</dbReference>
<feature type="transmembrane region" description="Helical" evidence="10">
    <location>
        <begin position="88"/>
        <end position="107"/>
    </location>
</feature>
<keyword evidence="9 10" id="KW-0407">Ion channel</keyword>
<dbReference type="OrthoDB" id="9810350at2"/>
<evidence type="ECO:0000256" key="6">
    <source>
        <dbReference type="ARBA" id="ARBA00022989"/>
    </source>
</evidence>
<proteinExistence type="inferred from homology"/>
<dbReference type="EMBL" id="QBKT01000005">
    <property type="protein sequence ID" value="PTX60909.1"/>
    <property type="molecule type" value="Genomic_DNA"/>
</dbReference>
<dbReference type="PANTHER" id="PTHR30266:SF2">
    <property type="entry name" value="LARGE-CONDUCTANCE MECHANOSENSITIVE CHANNEL"/>
    <property type="match status" value="1"/>
</dbReference>